<dbReference type="SUPFAM" id="SSF82549">
    <property type="entry name" value="DAK1/DegV-like"/>
    <property type="match status" value="1"/>
</dbReference>
<evidence type="ECO:0000313" key="2">
    <source>
        <dbReference type="EMBL" id="KAF8376911.1"/>
    </source>
</evidence>
<name>A0A834Y7B5_TETSI</name>
<dbReference type="PANTHER" id="PTHR28629">
    <property type="entry name" value="TRIOKINASE/FMN CYCLASE"/>
    <property type="match status" value="1"/>
</dbReference>
<dbReference type="PANTHER" id="PTHR28629:SF4">
    <property type="entry name" value="TRIOKINASE_FMN CYCLASE"/>
    <property type="match status" value="1"/>
</dbReference>
<comment type="caution">
    <text evidence="2">The sequence shown here is derived from an EMBL/GenBank/DDBJ whole genome shotgun (WGS) entry which is preliminary data.</text>
</comment>
<dbReference type="Gene3D" id="3.30.1180.20">
    <property type="entry name" value="Dihydroxyacetone kinase, domain 2"/>
    <property type="match status" value="1"/>
</dbReference>
<dbReference type="InterPro" id="IPR004006">
    <property type="entry name" value="DhaK_dom"/>
</dbReference>
<dbReference type="GO" id="GO:0004371">
    <property type="term" value="F:glycerone kinase activity"/>
    <property type="evidence" value="ECO:0007669"/>
    <property type="project" value="InterPro"/>
</dbReference>
<sequence length="236" mass="24779">MDRLPITLSLPSWSKDHTSGSRAKIPMAPRFLSAPQRLSRRRLSLPSLRVRIRTLKASSPSLGSLRGGSGHEPAHAGFVGEGMITAAICGDVFTSPPVDSILANYTGDWLNFGLAAEQAKSKGYKIEVAGAAAAAGLSLADVAAEAKLASEMVGTMGVALSVCTLPGQATSDCLGPGKMELGLGIAKYACLFRHREPGAAVVDLQRVDVIVSHVLKQILSPINSIARMLCHERSPL</sequence>
<dbReference type="GO" id="GO:0005829">
    <property type="term" value="C:cytosol"/>
    <property type="evidence" value="ECO:0007669"/>
    <property type="project" value="TreeGrafter"/>
</dbReference>
<evidence type="ECO:0000313" key="3">
    <source>
        <dbReference type="Proteomes" id="UP000655225"/>
    </source>
</evidence>
<proteinExistence type="predicted"/>
<reference evidence="2 3" key="1">
    <citation type="submission" date="2020-04" db="EMBL/GenBank/DDBJ databases">
        <title>Plant Genome Project.</title>
        <authorList>
            <person name="Zhang R.-G."/>
        </authorList>
    </citation>
    <scope>NUCLEOTIDE SEQUENCE [LARGE SCALE GENOMIC DNA]</scope>
    <source>
        <strain evidence="2">YNK0</strain>
        <tissue evidence="2">Leaf</tissue>
    </source>
</reference>
<dbReference type="EMBL" id="JABCRI010000024">
    <property type="protein sequence ID" value="KAF8376911.1"/>
    <property type="molecule type" value="Genomic_DNA"/>
</dbReference>
<dbReference type="Gene3D" id="3.40.50.10440">
    <property type="entry name" value="Dihydroxyacetone kinase, domain 1"/>
    <property type="match status" value="2"/>
</dbReference>
<organism evidence="2 3">
    <name type="scientific">Tetracentron sinense</name>
    <name type="common">Spur-leaf</name>
    <dbReference type="NCBI Taxonomy" id="13715"/>
    <lineage>
        <taxon>Eukaryota</taxon>
        <taxon>Viridiplantae</taxon>
        <taxon>Streptophyta</taxon>
        <taxon>Embryophyta</taxon>
        <taxon>Tracheophyta</taxon>
        <taxon>Spermatophyta</taxon>
        <taxon>Magnoliopsida</taxon>
        <taxon>Trochodendrales</taxon>
        <taxon>Trochodendraceae</taxon>
        <taxon>Tetracentron</taxon>
    </lineage>
</organism>
<feature type="domain" description="DhaK" evidence="1">
    <location>
        <begin position="19"/>
        <end position="236"/>
    </location>
</feature>
<dbReference type="OrthoDB" id="1724672at2759"/>
<keyword evidence="3" id="KW-1185">Reference proteome</keyword>
<dbReference type="InterPro" id="IPR050861">
    <property type="entry name" value="Dihydroxyacetone_Kinase"/>
</dbReference>
<protein>
    <recommendedName>
        <fullName evidence="1">DhaK domain-containing protein</fullName>
    </recommendedName>
</protein>
<dbReference type="GO" id="GO:0019563">
    <property type="term" value="P:glycerol catabolic process"/>
    <property type="evidence" value="ECO:0007669"/>
    <property type="project" value="TreeGrafter"/>
</dbReference>
<dbReference type="Pfam" id="PF02733">
    <property type="entry name" value="Dak1"/>
    <property type="match status" value="1"/>
</dbReference>
<evidence type="ECO:0000259" key="1">
    <source>
        <dbReference type="PROSITE" id="PS51481"/>
    </source>
</evidence>
<gene>
    <name evidence="2" type="ORF">HHK36_030281</name>
</gene>
<dbReference type="Proteomes" id="UP000655225">
    <property type="component" value="Unassembled WGS sequence"/>
</dbReference>
<accession>A0A834Y7B5</accession>
<dbReference type="PROSITE" id="PS51481">
    <property type="entry name" value="DHAK"/>
    <property type="match status" value="1"/>
</dbReference>
<dbReference type="AlphaFoldDB" id="A0A834Y7B5"/>